<feature type="domain" description="HTH tetR-type" evidence="5">
    <location>
        <begin position="7"/>
        <end position="67"/>
    </location>
</feature>
<dbReference type="PANTHER" id="PTHR30055">
    <property type="entry name" value="HTH-TYPE TRANSCRIPTIONAL REGULATOR RUTR"/>
    <property type="match status" value="1"/>
</dbReference>
<dbReference type="Pfam" id="PF00440">
    <property type="entry name" value="TetR_N"/>
    <property type="match status" value="1"/>
</dbReference>
<protein>
    <submittedName>
        <fullName evidence="6">TetR/AcrR family transcriptional regulator</fullName>
    </submittedName>
</protein>
<keyword evidence="3" id="KW-0804">Transcription</keyword>
<accession>A0A8I0EW48</accession>
<dbReference type="RefSeq" id="WP_187769282.1">
    <property type="nucleotide sequence ID" value="NZ_JACTVM010000002.1"/>
</dbReference>
<keyword evidence="1" id="KW-0805">Transcription regulation</keyword>
<dbReference type="SUPFAM" id="SSF46689">
    <property type="entry name" value="Homeodomain-like"/>
    <property type="match status" value="1"/>
</dbReference>
<gene>
    <name evidence="6" type="ORF">IBG24_08840</name>
</gene>
<name>A0A8I0EW48_9ACTN</name>
<organism evidence="6 7">
    <name type="scientific">Aeromicrobium senzhongii</name>
    <dbReference type="NCBI Taxonomy" id="2663859"/>
    <lineage>
        <taxon>Bacteria</taxon>
        <taxon>Bacillati</taxon>
        <taxon>Actinomycetota</taxon>
        <taxon>Actinomycetes</taxon>
        <taxon>Propionibacteriales</taxon>
        <taxon>Nocardioidaceae</taxon>
        <taxon>Aeromicrobium</taxon>
    </lineage>
</organism>
<feature type="DNA-binding region" description="H-T-H motif" evidence="4">
    <location>
        <begin position="30"/>
        <end position="49"/>
    </location>
</feature>
<evidence type="ECO:0000256" key="2">
    <source>
        <dbReference type="ARBA" id="ARBA00023125"/>
    </source>
</evidence>
<dbReference type="PANTHER" id="PTHR30055:SF234">
    <property type="entry name" value="HTH-TYPE TRANSCRIPTIONAL REGULATOR BETI"/>
    <property type="match status" value="1"/>
</dbReference>
<proteinExistence type="predicted"/>
<evidence type="ECO:0000256" key="3">
    <source>
        <dbReference type="ARBA" id="ARBA00023163"/>
    </source>
</evidence>
<dbReference type="InterPro" id="IPR050109">
    <property type="entry name" value="HTH-type_TetR-like_transc_reg"/>
</dbReference>
<dbReference type="PROSITE" id="PS50977">
    <property type="entry name" value="HTH_TETR_2"/>
    <property type="match status" value="1"/>
</dbReference>
<evidence type="ECO:0000256" key="4">
    <source>
        <dbReference type="PROSITE-ProRule" id="PRU00335"/>
    </source>
</evidence>
<evidence type="ECO:0000313" key="6">
    <source>
        <dbReference type="EMBL" id="MBC9226421.1"/>
    </source>
</evidence>
<comment type="caution">
    <text evidence="6">The sequence shown here is derived from an EMBL/GenBank/DDBJ whole genome shotgun (WGS) entry which is preliminary data.</text>
</comment>
<dbReference type="GO" id="GO:0000976">
    <property type="term" value="F:transcription cis-regulatory region binding"/>
    <property type="evidence" value="ECO:0007669"/>
    <property type="project" value="TreeGrafter"/>
</dbReference>
<dbReference type="AlphaFoldDB" id="A0A8I0EW48"/>
<reference evidence="6" key="1">
    <citation type="submission" date="2020-09" db="EMBL/GenBank/DDBJ databases">
        <title>Novel species in genus Aeromicrobium.</title>
        <authorList>
            <person name="Zhang G."/>
        </authorList>
    </citation>
    <scope>NUCLEOTIDE SEQUENCE</scope>
    <source>
        <strain evidence="6">Zg-636</strain>
    </source>
</reference>
<dbReference type="InterPro" id="IPR001647">
    <property type="entry name" value="HTH_TetR"/>
</dbReference>
<dbReference type="GO" id="GO:0003700">
    <property type="term" value="F:DNA-binding transcription factor activity"/>
    <property type="evidence" value="ECO:0007669"/>
    <property type="project" value="TreeGrafter"/>
</dbReference>
<dbReference type="EMBL" id="JACTVM010000002">
    <property type="protein sequence ID" value="MBC9226421.1"/>
    <property type="molecule type" value="Genomic_DNA"/>
</dbReference>
<keyword evidence="2 4" id="KW-0238">DNA-binding</keyword>
<dbReference type="PRINTS" id="PR00455">
    <property type="entry name" value="HTHTETR"/>
</dbReference>
<sequence>MPPKSAEESKRRLVEATIEVMTSDGITAVSARSVSQRAGLAQGLVFYHFGSVTDLVAQACVTATRERVELHRERFEQARSYGDLVQLARDVQEAERGAGHVSVLGQALVMAQSDPGIGRAARDALLLWREPLSGVASRLLVKGSPFEGVIDPEAFTDLLMAAFIGFELTDPVRTEADSDRSFDAVAAMARALDGLGPVARRAVSGTLRRTRTR</sequence>
<dbReference type="InterPro" id="IPR009057">
    <property type="entry name" value="Homeodomain-like_sf"/>
</dbReference>
<evidence type="ECO:0000256" key="1">
    <source>
        <dbReference type="ARBA" id="ARBA00023015"/>
    </source>
</evidence>
<dbReference type="Gene3D" id="1.10.357.10">
    <property type="entry name" value="Tetracycline Repressor, domain 2"/>
    <property type="match status" value="1"/>
</dbReference>
<evidence type="ECO:0000313" key="7">
    <source>
        <dbReference type="Proteomes" id="UP000620591"/>
    </source>
</evidence>
<dbReference type="Proteomes" id="UP000620591">
    <property type="component" value="Unassembled WGS sequence"/>
</dbReference>
<evidence type="ECO:0000259" key="5">
    <source>
        <dbReference type="PROSITE" id="PS50977"/>
    </source>
</evidence>